<proteinExistence type="predicted"/>
<feature type="transmembrane region" description="Helical" evidence="1">
    <location>
        <begin position="49"/>
        <end position="65"/>
    </location>
</feature>
<gene>
    <name evidence="2" type="ORF">EHS15_03065</name>
</gene>
<evidence type="ECO:0000313" key="3">
    <source>
        <dbReference type="Proteomes" id="UP000298058"/>
    </source>
</evidence>
<feature type="transmembrane region" description="Helical" evidence="1">
    <location>
        <begin position="240"/>
        <end position="260"/>
    </location>
</feature>
<keyword evidence="1" id="KW-0472">Membrane</keyword>
<comment type="caution">
    <text evidence="2">The sequence shown here is derived from an EMBL/GenBank/DDBJ whole genome shotgun (WGS) entry which is preliminary data.</text>
</comment>
<sequence length="285" mass="32848">MSHTAGQTPKTSVLSSPLLSFFYLGGDVLISSLANLVFLSYAFQVHPHPVAVLCLGLTVFCIYLFDRSVDSWKEKEGEVTQRGSFYKNKLGILFLIGLLAFAFDILLILYFLPFSFFLGGIFLGFFVLLYFLTTQYFRTKYFPKEVFLSGLYCLGVAYPILFDHTPGSLEDLLIYFLFFISILSNVLLTYRFDMAWDEAHHLPTIARSLGKEKTTILFYLLMFLGFFLCGVYVWETGKVPLPLVCLIYSLCYLMFMEWLGRKKEIPTFKIFCELVYSPFLLLLFL</sequence>
<dbReference type="RefSeq" id="WP_135759075.1">
    <property type="nucleotide sequence ID" value="NZ_RQHW01000010.1"/>
</dbReference>
<reference evidence="2" key="1">
    <citation type="journal article" date="2019" name="PLoS Negl. Trop. Dis.">
        <title>Revisiting the worldwide diversity of Leptospira species in the environment.</title>
        <authorList>
            <person name="Vincent A.T."/>
            <person name="Schiettekatte O."/>
            <person name="Bourhy P."/>
            <person name="Veyrier F.J."/>
            <person name="Picardeau M."/>
        </authorList>
    </citation>
    <scope>NUCLEOTIDE SEQUENCE [LARGE SCALE GENOMIC DNA]</scope>
    <source>
        <strain evidence="2">201300427</strain>
    </source>
</reference>
<evidence type="ECO:0000313" key="2">
    <source>
        <dbReference type="EMBL" id="TGN20588.1"/>
    </source>
</evidence>
<dbReference type="Proteomes" id="UP000298058">
    <property type="component" value="Unassembled WGS sequence"/>
</dbReference>
<feature type="transmembrane region" description="Helical" evidence="1">
    <location>
        <begin position="21"/>
        <end position="43"/>
    </location>
</feature>
<feature type="transmembrane region" description="Helical" evidence="1">
    <location>
        <begin position="116"/>
        <end position="133"/>
    </location>
</feature>
<accession>A0A4R9M7K0</accession>
<evidence type="ECO:0008006" key="4">
    <source>
        <dbReference type="Google" id="ProtNLM"/>
    </source>
</evidence>
<keyword evidence="1" id="KW-0812">Transmembrane</keyword>
<keyword evidence="3" id="KW-1185">Reference proteome</keyword>
<evidence type="ECO:0000256" key="1">
    <source>
        <dbReference type="SAM" id="Phobius"/>
    </source>
</evidence>
<organism evidence="2 3">
    <name type="scientific">Leptospira idonii</name>
    <dbReference type="NCBI Taxonomy" id="1193500"/>
    <lineage>
        <taxon>Bacteria</taxon>
        <taxon>Pseudomonadati</taxon>
        <taxon>Spirochaetota</taxon>
        <taxon>Spirochaetia</taxon>
        <taxon>Leptospirales</taxon>
        <taxon>Leptospiraceae</taxon>
        <taxon>Leptospira</taxon>
    </lineage>
</organism>
<dbReference type="OrthoDB" id="321826at2"/>
<dbReference type="EMBL" id="RQHW01000010">
    <property type="protein sequence ID" value="TGN20588.1"/>
    <property type="molecule type" value="Genomic_DNA"/>
</dbReference>
<keyword evidence="1" id="KW-1133">Transmembrane helix</keyword>
<feature type="transmembrane region" description="Helical" evidence="1">
    <location>
        <begin position="216"/>
        <end position="234"/>
    </location>
</feature>
<feature type="transmembrane region" description="Helical" evidence="1">
    <location>
        <begin position="173"/>
        <end position="192"/>
    </location>
</feature>
<feature type="transmembrane region" description="Helical" evidence="1">
    <location>
        <begin position="90"/>
        <end position="110"/>
    </location>
</feature>
<dbReference type="AlphaFoldDB" id="A0A4R9M7K0"/>
<feature type="transmembrane region" description="Helical" evidence="1">
    <location>
        <begin position="145"/>
        <end position="161"/>
    </location>
</feature>
<protein>
    <recommendedName>
        <fullName evidence="4">Prenyltransferase</fullName>
    </recommendedName>
</protein>
<name>A0A4R9M7K0_9LEPT</name>